<dbReference type="PANTHER" id="PTHR47663:SF1">
    <property type="entry name" value="XYLANOLYTIC TRANSCRIPTIONAL ACTIVATOR XLNR-RELATED"/>
    <property type="match status" value="1"/>
</dbReference>
<keyword evidence="2" id="KW-0805">Transcription regulation</keyword>
<evidence type="ECO:0000256" key="1">
    <source>
        <dbReference type="ARBA" id="ARBA00022833"/>
    </source>
</evidence>
<gene>
    <name evidence="5" type="ORF">BDQ94DRAFT_163532</name>
</gene>
<accession>A0A3F3PL20</accession>
<dbReference type="AlphaFoldDB" id="A0A3F3PL20"/>
<dbReference type="Proteomes" id="UP000253729">
    <property type="component" value="Unassembled WGS sequence"/>
</dbReference>
<dbReference type="InterPro" id="IPR051439">
    <property type="entry name" value="XlnR/Xlr1"/>
</dbReference>
<evidence type="ECO:0000256" key="4">
    <source>
        <dbReference type="ARBA" id="ARBA00023163"/>
    </source>
</evidence>
<keyword evidence="6" id="KW-1185">Reference proteome</keyword>
<sequence>MKDDNEDYTLFFFYITFLPCNLTRELPGSILFAFILRPPGSVMSRRRTGRACNPYNSSRTRCDGNLPWVALGRPCQYQRKFKKRGRKAAVNHPSPLPAGAHCDLEVPSPPYLRSIHPTSFGPAREETSTDGVPAFSGLLSMGHGLADSHEPVSMNSLEATFATYQANIPRTFDLPHPESGATALTPIPRFLTLALTSPDATATSASSTSLPAGCRFPCLEPLLPRLRSVMSPGEACSLLEIFFTEPAAVLDPIQPRPTSPALLATMLWCAAHTAYGRLYYIPGSRARFVDHLYCLVMSLLQRLDPENWHRVNDPDRARRTFGTGPTPTVDDVLTFVFLTIVISGGEYKSDCLKWWNKTLRLIRYLGFHKDPLRTGQPEPRSLQRLDGFTADTLPSRTYGPPTVISGTGLFEYFLPLMSILGDIIELHHAVVSAIATALTNCHHCISEWICDVDRTANASRPSSAAPRSEMTMQISYVLSIDPELSFMAYLVGIYLFRGSLVLLLFAERMPLVGPNPSVEEACESFSIGAAALSCAWKVNTELRALRQDILSMYQWRSGVPGLCL</sequence>
<reference evidence="5 6" key="1">
    <citation type="submission" date="2018-07" db="EMBL/GenBank/DDBJ databases">
        <title>The genomes of Aspergillus section Nigri reveals drivers in fungal speciation.</title>
        <authorList>
            <consortium name="DOE Joint Genome Institute"/>
            <person name="Vesth T.C."/>
            <person name="Nybo J."/>
            <person name="Theobald S."/>
            <person name="Brandl J."/>
            <person name="Frisvad J.C."/>
            <person name="Nielsen K.F."/>
            <person name="Lyhne E.K."/>
            <person name="Kogle M.E."/>
            <person name="Kuo A."/>
            <person name="Riley R."/>
            <person name="Clum A."/>
            <person name="Nolan M."/>
            <person name="Lipzen A."/>
            <person name="Salamov A."/>
            <person name="Henrissat B."/>
            <person name="Wiebenga A."/>
            <person name="De vries R.P."/>
            <person name="Grigoriev I.V."/>
            <person name="Mortensen U.H."/>
            <person name="Andersen M.R."/>
            <person name="Baker S.E."/>
        </authorList>
    </citation>
    <scope>NUCLEOTIDE SEQUENCE [LARGE SCALE GENOMIC DNA]</scope>
    <source>
        <strain evidence="5 6">CBS 139.54b</strain>
    </source>
</reference>
<name>A0A3F3PL20_9EURO</name>
<evidence type="ECO:0000313" key="5">
    <source>
        <dbReference type="EMBL" id="RDH27548.1"/>
    </source>
</evidence>
<dbReference type="STRING" id="1341132.A0A3F3PL20"/>
<dbReference type="EMBL" id="KZ852088">
    <property type="protein sequence ID" value="RDH27548.1"/>
    <property type="molecule type" value="Genomic_DNA"/>
</dbReference>
<protein>
    <recommendedName>
        <fullName evidence="7">Transcription factor domain-containing protein</fullName>
    </recommendedName>
</protein>
<evidence type="ECO:0000256" key="2">
    <source>
        <dbReference type="ARBA" id="ARBA00023015"/>
    </source>
</evidence>
<proteinExistence type="predicted"/>
<dbReference type="RefSeq" id="XP_026620570.1">
    <property type="nucleotide sequence ID" value="XM_026769760.1"/>
</dbReference>
<organism evidence="5 6">
    <name type="scientific">Aspergillus welwitschiae</name>
    <dbReference type="NCBI Taxonomy" id="1341132"/>
    <lineage>
        <taxon>Eukaryota</taxon>
        <taxon>Fungi</taxon>
        <taxon>Dikarya</taxon>
        <taxon>Ascomycota</taxon>
        <taxon>Pezizomycotina</taxon>
        <taxon>Eurotiomycetes</taxon>
        <taxon>Eurotiomycetidae</taxon>
        <taxon>Eurotiales</taxon>
        <taxon>Aspergillaceae</taxon>
        <taxon>Aspergillus</taxon>
        <taxon>Aspergillus subgen. Circumdati</taxon>
    </lineage>
</organism>
<keyword evidence="4" id="KW-0804">Transcription</keyword>
<dbReference type="PANTHER" id="PTHR47663">
    <property type="entry name" value="XYLANOLYTIC TRANSCRIPTIONAL ACTIVATOR XLNR-RELATED"/>
    <property type="match status" value="1"/>
</dbReference>
<dbReference type="GeneID" id="38138116"/>
<keyword evidence="3" id="KW-0238">DNA-binding</keyword>
<dbReference type="GO" id="GO:0003677">
    <property type="term" value="F:DNA binding"/>
    <property type="evidence" value="ECO:0007669"/>
    <property type="project" value="UniProtKB-KW"/>
</dbReference>
<evidence type="ECO:0000256" key="3">
    <source>
        <dbReference type="ARBA" id="ARBA00023125"/>
    </source>
</evidence>
<evidence type="ECO:0000313" key="6">
    <source>
        <dbReference type="Proteomes" id="UP000253729"/>
    </source>
</evidence>
<evidence type="ECO:0008006" key="7">
    <source>
        <dbReference type="Google" id="ProtNLM"/>
    </source>
</evidence>
<keyword evidence="1" id="KW-0862">Zinc</keyword>